<accession>A0A418X5B0</accession>
<reference evidence="1 2" key="1">
    <citation type="submission" date="2018-09" db="EMBL/GenBank/DDBJ databases">
        <authorList>
            <person name="Zhu H."/>
        </authorList>
    </citation>
    <scope>NUCLEOTIDE SEQUENCE [LARGE SCALE GENOMIC DNA]</scope>
    <source>
        <strain evidence="1 2">K2R10-39</strain>
    </source>
</reference>
<comment type="caution">
    <text evidence="1">The sequence shown here is derived from an EMBL/GenBank/DDBJ whole genome shotgun (WGS) entry which is preliminary data.</text>
</comment>
<keyword evidence="2" id="KW-1185">Reference proteome</keyword>
<proteinExistence type="predicted"/>
<sequence length="64" mass="7253">MLRPARIPPFRHLSNCKTQTFKQVTRIEVVPNEWARHLAEAADFVRESGAMAGRSNRHAGSQSH</sequence>
<organism evidence="1 2">
    <name type="scientific">Noviherbaspirillum cavernae</name>
    <dbReference type="NCBI Taxonomy" id="2320862"/>
    <lineage>
        <taxon>Bacteria</taxon>
        <taxon>Pseudomonadati</taxon>
        <taxon>Pseudomonadota</taxon>
        <taxon>Betaproteobacteria</taxon>
        <taxon>Burkholderiales</taxon>
        <taxon>Oxalobacteraceae</taxon>
        <taxon>Noviherbaspirillum</taxon>
    </lineage>
</organism>
<dbReference type="Proteomes" id="UP000285190">
    <property type="component" value="Unassembled WGS sequence"/>
</dbReference>
<gene>
    <name evidence="1" type="ORF">D3870_18225</name>
</gene>
<protein>
    <submittedName>
        <fullName evidence="1">Uncharacterized protein</fullName>
    </submittedName>
</protein>
<name>A0A418X5B0_9BURK</name>
<dbReference type="AlphaFoldDB" id="A0A418X5B0"/>
<evidence type="ECO:0000313" key="2">
    <source>
        <dbReference type="Proteomes" id="UP000285190"/>
    </source>
</evidence>
<evidence type="ECO:0000313" key="1">
    <source>
        <dbReference type="EMBL" id="RJG07673.1"/>
    </source>
</evidence>
<dbReference type="EMBL" id="QYUN01000002">
    <property type="protein sequence ID" value="RJG07673.1"/>
    <property type="molecule type" value="Genomic_DNA"/>
</dbReference>